<dbReference type="SUPFAM" id="SSF48113">
    <property type="entry name" value="Heme-dependent peroxidases"/>
    <property type="match status" value="1"/>
</dbReference>
<dbReference type="GO" id="GO:0006979">
    <property type="term" value="P:response to oxidative stress"/>
    <property type="evidence" value="ECO:0007669"/>
    <property type="project" value="InterPro"/>
</dbReference>
<dbReference type="Proteomes" id="UP000001058">
    <property type="component" value="Unassembled WGS sequence"/>
</dbReference>
<keyword evidence="3" id="KW-0325">Glycoprotein</keyword>
<dbReference type="PROSITE" id="PS50292">
    <property type="entry name" value="PEROXIDASE_3"/>
    <property type="match status" value="1"/>
</dbReference>
<accession>D8UB83</accession>
<reference evidence="6 7" key="1">
    <citation type="journal article" date="2010" name="Science">
        <title>Genomic analysis of organismal complexity in the multicellular green alga Volvox carteri.</title>
        <authorList>
            <person name="Prochnik S.E."/>
            <person name="Umen J."/>
            <person name="Nedelcu A.M."/>
            <person name="Hallmann A."/>
            <person name="Miller S.M."/>
            <person name="Nishii I."/>
            <person name="Ferris P."/>
            <person name="Kuo A."/>
            <person name="Mitros T."/>
            <person name="Fritz-Laylin L.K."/>
            <person name="Hellsten U."/>
            <person name="Chapman J."/>
            <person name="Simakov O."/>
            <person name="Rensing S.A."/>
            <person name="Terry A."/>
            <person name="Pangilinan J."/>
            <person name="Kapitonov V."/>
            <person name="Jurka J."/>
            <person name="Salamov A."/>
            <person name="Shapiro H."/>
            <person name="Schmutz J."/>
            <person name="Grimwood J."/>
            <person name="Lindquist E."/>
            <person name="Lucas S."/>
            <person name="Grigoriev I.V."/>
            <person name="Schmitt R."/>
            <person name="Kirk D."/>
            <person name="Rokhsar D.S."/>
        </authorList>
    </citation>
    <scope>NUCLEOTIDE SEQUENCE [LARGE SCALE GENOMIC DNA]</scope>
    <source>
        <strain evidence="7">f. Nagariensis / Eve</strain>
    </source>
</reference>
<dbReference type="OrthoDB" id="544004at2759"/>
<dbReference type="GO" id="GO:0020037">
    <property type="term" value="F:heme binding"/>
    <property type="evidence" value="ECO:0007669"/>
    <property type="project" value="InterPro"/>
</dbReference>
<evidence type="ECO:0000256" key="1">
    <source>
        <dbReference type="ARBA" id="ARBA00004613"/>
    </source>
</evidence>
<keyword evidence="7" id="KW-1185">Reference proteome</keyword>
<dbReference type="GO" id="GO:0005576">
    <property type="term" value="C:extracellular region"/>
    <property type="evidence" value="ECO:0007669"/>
    <property type="project" value="UniProtKB-SubCell"/>
</dbReference>
<proteinExistence type="predicted"/>
<dbReference type="PANTHER" id="PTHR11475">
    <property type="entry name" value="OXIDASE/PEROXIDASE"/>
    <property type="match status" value="1"/>
</dbReference>
<keyword evidence="6" id="KW-0575">Peroxidase</keyword>
<dbReference type="InParanoid" id="D8UB83"/>
<dbReference type="eggNOG" id="KOG2408">
    <property type="taxonomic scope" value="Eukaryota"/>
</dbReference>
<evidence type="ECO:0000256" key="3">
    <source>
        <dbReference type="ARBA" id="ARBA00023180"/>
    </source>
</evidence>
<comment type="subcellular location">
    <subcellularLocation>
        <location evidence="1">Secreted</location>
    </subcellularLocation>
</comment>
<dbReference type="InterPro" id="IPR037120">
    <property type="entry name" value="Haem_peroxidase_sf_animal"/>
</dbReference>
<feature type="binding site" description="axial binding residue" evidence="4">
    <location>
        <position position="384"/>
    </location>
    <ligand>
        <name>heme b</name>
        <dbReference type="ChEBI" id="CHEBI:60344"/>
    </ligand>
    <ligandPart>
        <name>Fe</name>
        <dbReference type="ChEBI" id="CHEBI:18248"/>
    </ligandPart>
</feature>
<organism evidence="7">
    <name type="scientific">Volvox carteri f. nagariensis</name>
    <dbReference type="NCBI Taxonomy" id="3068"/>
    <lineage>
        <taxon>Eukaryota</taxon>
        <taxon>Viridiplantae</taxon>
        <taxon>Chlorophyta</taxon>
        <taxon>core chlorophytes</taxon>
        <taxon>Chlorophyceae</taxon>
        <taxon>CS clade</taxon>
        <taxon>Chlamydomonadales</taxon>
        <taxon>Volvocaceae</taxon>
        <taxon>Volvox</taxon>
    </lineage>
</organism>
<keyword evidence="6" id="KW-0560">Oxidoreductase</keyword>
<dbReference type="GeneID" id="9614796"/>
<keyword evidence="5" id="KW-0732">Signal</keyword>
<evidence type="ECO:0000256" key="5">
    <source>
        <dbReference type="SAM" id="SignalP"/>
    </source>
</evidence>
<name>D8UB83_VOLCA</name>
<keyword evidence="4" id="KW-0479">Metal-binding</keyword>
<dbReference type="GO" id="GO:0046872">
    <property type="term" value="F:metal ion binding"/>
    <property type="evidence" value="ECO:0007669"/>
    <property type="project" value="UniProtKB-KW"/>
</dbReference>
<sequence>MCRSPPIAQLRQIALMAATLAILLSLTAIAQQLTQHAKYRSIDGWGNNLVHPEWGAANTPFVRLQVPTVGYSNTTSQLTGSDRPTPRNISLALMATNYPDKRRYTEAATSDMLTYAGEDGIDETRICELLSPSVPTISMLFLLVLLRTIVAGQFFDHDLDKTKDGNGTRDAAPIPIPKGDPFYDPKGVGNLTMPFTRSAYVQPNVSSYRVPINLITAFIDGSLVYGSDVRVTDALRAHTGGKLRVAVVNESKDAAMGSMLPLVGSVNISATYMANDANRVPGGALRAAGDVRGNVDPPVLALQTLWVREHNRLASELAAQQPDWDDEKLFQEARKWNIAYMQRVCFYEYIPALGITLPLYRGYNASVDPSIDVFFSTVAYRYGHSEVTDIILRVDDEGNEIPEGHLLLSQAYFNPTVSLSAGIEPVLRGLTVRVQGFVEPRFSQAVQNFLFGLPGVRPFLISIRREGPSSIVKQSNFFEVLRLS</sequence>
<protein>
    <submittedName>
        <fullName evidence="6">Peroxidase</fullName>
    </submittedName>
</protein>
<dbReference type="KEGG" id="vcn:VOLCADRAFT_96851"/>
<dbReference type="PANTHER" id="PTHR11475:SF4">
    <property type="entry name" value="CHORION PEROXIDASE"/>
    <property type="match status" value="1"/>
</dbReference>
<dbReference type="InterPro" id="IPR010255">
    <property type="entry name" value="Haem_peroxidase_sf"/>
</dbReference>
<dbReference type="RefSeq" id="XP_002955865.1">
    <property type="nucleotide sequence ID" value="XM_002955819.1"/>
</dbReference>
<feature type="signal peptide" evidence="5">
    <location>
        <begin position="1"/>
        <end position="30"/>
    </location>
</feature>
<dbReference type="InterPro" id="IPR019791">
    <property type="entry name" value="Haem_peroxidase_animal"/>
</dbReference>
<dbReference type="Gene3D" id="1.10.640.10">
    <property type="entry name" value="Haem peroxidase domain superfamily, animal type"/>
    <property type="match status" value="1"/>
</dbReference>
<evidence type="ECO:0000256" key="4">
    <source>
        <dbReference type="PIRSR" id="PIRSR619791-2"/>
    </source>
</evidence>
<dbReference type="Pfam" id="PF03098">
    <property type="entry name" value="An_peroxidase"/>
    <property type="match status" value="2"/>
</dbReference>
<dbReference type="AlphaFoldDB" id="D8UB83"/>
<gene>
    <name evidence="6" type="ORF">VOLCADRAFT_96851</name>
</gene>
<keyword evidence="4" id="KW-0408">Iron</keyword>
<dbReference type="STRING" id="3068.D8UB83"/>
<evidence type="ECO:0000313" key="6">
    <source>
        <dbReference type="EMBL" id="EFJ43066.1"/>
    </source>
</evidence>
<dbReference type="PRINTS" id="PR00457">
    <property type="entry name" value="ANPEROXIDASE"/>
</dbReference>
<evidence type="ECO:0000256" key="2">
    <source>
        <dbReference type="ARBA" id="ARBA00022525"/>
    </source>
</evidence>
<keyword evidence="2" id="KW-0964">Secreted</keyword>
<keyword evidence="4" id="KW-0349">Heme</keyword>
<feature type="chain" id="PRO_5003124347" evidence="5">
    <location>
        <begin position="31"/>
        <end position="484"/>
    </location>
</feature>
<dbReference type="GO" id="GO:0004601">
    <property type="term" value="F:peroxidase activity"/>
    <property type="evidence" value="ECO:0007669"/>
    <property type="project" value="UniProtKB-KW"/>
</dbReference>
<dbReference type="EMBL" id="GL378376">
    <property type="protein sequence ID" value="EFJ43066.1"/>
    <property type="molecule type" value="Genomic_DNA"/>
</dbReference>
<evidence type="ECO:0000313" key="7">
    <source>
        <dbReference type="Proteomes" id="UP000001058"/>
    </source>
</evidence>